<dbReference type="Gene3D" id="1.20.120.450">
    <property type="entry name" value="dinb family like domain"/>
    <property type="match status" value="1"/>
</dbReference>
<keyword evidence="3" id="KW-1185">Reference proteome</keyword>
<dbReference type="InterPro" id="IPR017517">
    <property type="entry name" value="Maleyloyr_isom"/>
</dbReference>
<evidence type="ECO:0000313" key="2">
    <source>
        <dbReference type="EMBL" id="MDA2810138.1"/>
    </source>
</evidence>
<dbReference type="InterPro" id="IPR024344">
    <property type="entry name" value="MDMPI_metal-binding"/>
</dbReference>
<proteinExistence type="predicted"/>
<dbReference type="GO" id="GO:0016853">
    <property type="term" value="F:isomerase activity"/>
    <property type="evidence" value="ECO:0007669"/>
    <property type="project" value="UniProtKB-KW"/>
</dbReference>
<keyword evidence="2" id="KW-0413">Isomerase</keyword>
<dbReference type="EMBL" id="JAQFWQ010000010">
    <property type="protein sequence ID" value="MDA2810138.1"/>
    <property type="molecule type" value="Genomic_DNA"/>
</dbReference>
<name>A0ABT4TZK6_9ACTN</name>
<accession>A0ABT4TZK6</accession>
<evidence type="ECO:0000313" key="3">
    <source>
        <dbReference type="Proteomes" id="UP001527866"/>
    </source>
</evidence>
<organism evidence="2 3">
    <name type="scientific">Nocardiopsis endophytica</name>
    <dbReference type="NCBI Taxonomy" id="3018445"/>
    <lineage>
        <taxon>Bacteria</taxon>
        <taxon>Bacillati</taxon>
        <taxon>Actinomycetota</taxon>
        <taxon>Actinomycetes</taxon>
        <taxon>Streptosporangiales</taxon>
        <taxon>Nocardiopsidaceae</taxon>
        <taxon>Nocardiopsis</taxon>
    </lineage>
</organism>
<reference evidence="2 3" key="1">
    <citation type="submission" date="2023-01" db="EMBL/GenBank/DDBJ databases">
        <title>Draft genome sequence of Nocardiopsis sp. RSe5-2 isolated from halophytes.</title>
        <authorList>
            <person name="Duangmal K."/>
            <person name="Chantavorakit T."/>
        </authorList>
    </citation>
    <scope>NUCLEOTIDE SEQUENCE [LARGE SCALE GENOMIC DNA]</scope>
    <source>
        <strain evidence="2 3">RSe5-2</strain>
    </source>
</reference>
<dbReference type="SUPFAM" id="SSF109854">
    <property type="entry name" value="DinB/YfiT-like putative metalloenzymes"/>
    <property type="match status" value="1"/>
</dbReference>
<protein>
    <submittedName>
        <fullName evidence="2">Maleylpyruvate isomerase family mycothiol-dependent enzyme</fullName>
    </submittedName>
</protein>
<sequence length="214" mass="23034">MSGRADLWPLIHREREALAADLAELTEEQWETPSLCEGLTVRQVLAHLTAAASLNGLRWFAGVVRCRFDFDAQVVMRLTEQMGDSAAETFARFQAVTTSTTTPPLPKPAILGEVIVHGEDIRRPLGIASDRPIDTLTAVAEYYKGSDQVVVAKSRVEGLRLKATDGPLDTGTGPEVSGPTLALIMAMTGRSAHLDDLTGDGVAALRERMGDRPG</sequence>
<dbReference type="Pfam" id="PF11716">
    <property type="entry name" value="MDMPI_N"/>
    <property type="match status" value="1"/>
</dbReference>
<gene>
    <name evidence="2" type="ORF">O4J56_05760</name>
</gene>
<comment type="caution">
    <text evidence="2">The sequence shown here is derived from an EMBL/GenBank/DDBJ whole genome shotgun (WGS) entry which is preliminary data.</text>
</comment>
<dbReference type="Proteomes" id="UP001527866">
    <property type="component" value="Unassembled WGS sequence"/>
</dbReference>
<evidence type="ECO:0000259" key="1">
    <source>
        <dbReference type="Pfam" id="PF11716"/>
    </source>
</evidence>
<dbReference type="NCBIfam" id="TIGR03083">
    <property type="entry name" value="maleylpyruvate isomerase family mycothiol-dependent enzyme"/>
    <property type="match status" value="1"/>
</dbReference>
<dbReference type="RefSeq" id="WP_270684104.1">
    <property type="nucleotide sequence ID" value="NZ_JAQFWQ010000010.1"/>
</dbReference>
<feature type="domain" description="Mycothiol-dependent maleylpyruvate isomerase metal-binding" evidence="1">
    <location>
        <begin position="12"/>
        <end position="99"/>
    </location>
</feature>
<dbReference type="InterPro" id="IPR034660">
    <property type="entry name" value="DinB/YfiT-like"/>
</dbReference>